<name>A0A644XRD8_9ZZZZ</name>
<evidence type="ECO:0000256" key="1">
    <source>
        <dbReference type="SAM" id="MobiDB-lite"/>
    </source>
</evidence>
<sequence>MPGDVPFLVAGEQSTSDHRRLVAGIGAHHQARRALRRPDRGGPPPVRQTGRPGPGHHRTVHHCGEPPAVPVVVAQHVHRCEPTEKISVLPGEPDHGVPVGAAEGEDRPVRVGRHHQSGTRRGGDQVTQQCRMGRHRVLQVIDQDPVPAGPQCRAGRRVGQQDAHPVHEFVVVEHPLGVEDVEVLLDEMGGTHPHRPTLGAAEPGDVGGIETELAGPRHQVAQLPRERPGADRLADVLGPGLGGALQDLSQAQFLLRGGQHPPRILAGGLGPQGVAQAVDAEHRHAGPGRPEPLGHPLGEGPGGTAGESEQEDPFGGDTVVTHMRDGGLDQSGGLAGAGGPEYEQGPLPVVGHHPLGRVEDRAGIQPVDTLRADARCGPHGPRRCGPVPPCPCSHLRRCHRGHVLSCHRVHVHHPTRRH</sequence>
<dbReference type="AlphaFoldDB" id="A0A644XRD8"/>
<proteinExistence type="predicted"/>
<gene>
    <name evidence="2" type="ORF">SDC9_63065</name>
</gene>
<feature type="region of interest" description="Disordered" evidence="1">
    <location>
        <begin position="27"/>
        <end position="59"/>
    </location>
</feature>
<protein>
    <submittedName>
        <fullName evidence="2">Uncharacterized protein</fullName>
    </submittedName>
</protein>
<organism evidence="2">
    <name type="scientific">bioreactor metagenome</name>
    <dbReference type="NCBI Taxonomy" id="1076179"/>
    <lineage>
        <taxon>unclassified sequences</taxon>
        <taxon>metagenomes</taxon>
        <taxon>ecological metagenomes</taxon>
    </lineage>
</organism>
<reference evidence="2" key="1">
    <citation type="submission" date="2019-08" db="EMBL/GenBank/DDBJ databases">
        <authorList>
            <person name="Kucharzyk K."/>
            <person name="Murdoch R.W."/>
            <person name="Higgins S."/>
            <person name="Loffler F."/>
        </authorList>
    </citation>
    <scope>NUCLEOTIDE SEQUENCE</scope>
</reference>
<feature type="region of interest" description="Disordered" evidence="1">
    <location>
        <begin position="188"/>
        <end position="208"/>
    </location>
</feature>
<dbReference type="EMBL" id="VSSQ01002658">
    <property type="protein sequence ID" value="MPM16684.1"/>
    <property type="molecule type" value="Genomic_DNA"/>
</dbReference>
<evidence type="ECO:0000313" key="2">
    <source>
        <dbReference type="EMBL" id="MPM16684.1"/>
    </source>
</evidence>
<feature type="region of interest" description="Disordered" evidence="1">
    <location>
        <begin position="282"/>
        <end position="314"/>
    </location>
</feature>
<comment type="caution">
    <text evidence="2">The sequence shown here is derived from an EMBL/GenBank/DDBJ whole genome shotgun (WGS) entry which is preliminary data.</text>
</comment>
<accession>A0A644XRD8</accession>